<dbReference type="EMBL" id="JAUCDY010000003">
    <property type="protein sequence ID" value="MDM7857389.1"/>
    <property type="molecule type" value="Genomic_DNA"/>
</dbReference>
<evidence type="ECO:0000313" key="2">
    <source>
        <dbReference type="EMBL" id="MDM7857389.1"/>
    </source>
</evidence>
<dbReference type="RefSeq" id="WP_289410045.1">
    <property type="nucleotide sequence ID" value="NZ_JAUCDY010000003.1"/>
</dbReference>
<organism evidence="2 3">
    <name type="scientific">Thiopseudomonas acetoxidans</name>
    <dbReference type="NCBI Taxonomy" id="3041622"/>
    <lineage>
        <taxon>Bacteria</taxon>
        <taxon>Pseudomonadati</taxon>
        <taxon>Pseudomonadota</taxon>
        <taxon>Gammaproteobacteria</taxon>
        <taxon>Pseudomonadales</taxon>
        <taxon>Pseudomonadaceae</taxon>
        <taxon>Thiopseudomonas</taxon>
    </lineage>
</organism>
<keyword evidence="1" id="KW-0732">Signal</keyword>
<accession>A0ABT7SN18</accession>
<keyword evidence="3" id="KW-1185">Reference proteome</keyword>
<dbReference type="Pfam" id="PF10029">
    <property type="entry name" value="DUF2271"/>
    <property type="match status" value="1"/>
</dbReference>
<comment type="caution">
    <text evidence="2">The sequence shown here is derived from an EMBL/GenBank/DDBJ whole genome shotgun (WGS) entry which is preliminary data.</text>
</comment>
<sequence>MKKLTLILAMLAAISLSTLSQAREVTFTTQLKNYSGDGAYIVLYLVNENGQYQRTFWLAGTKSKYYKHLPDWARGSGLRSSEYDGVTGASVLSGKTLKVTVDIDDALIDAGYEVRVDTSVEDKRDNRADVSAPLTTDGAGKSFAGRGYVQSFSYGF</sequence>
<proteinExistence type="predicted"/>
<evidence type="ECO:0000313" key="3">
    <source>
        <dbReference type="Proteomes" id="UP001241056"/>
    </source>
</evidence>
<dbReference type="InterPro" id="IPR014469">
    <property type="entry name" value="DUF2271"/>
</dbReference>
<gene>
    <name evidence="2" type="ORF">QEZ41_03720</name>
</gene>
<feature type="chain" id="PRO_5046155707" evidence="1">
    <location>
        <begin position="23"/>
        <end position="156"/>
    </location>
</feature>
<feature type="signal peptide" evidence="1">
    <location>
        <begin position="1"/>
        <end position="22"/>
    </location>
</feature>
<evidence type="ECO:0000256" key="1">
    <source>
        <dbReference type="SAM" id="SignalP"/>
    </source>
</evidence>
<reference evidence="2 3" key="1">
    <citation type="submission" date="2023-06" db="EMBL/GenBank/DDBJ databases">
        <title>Thiopseudomonas sp. CY1220 draft genome sequence.</title>
        <authorList>
            <person name="Zhao G."/>
            <person name="An M."/>
        </authorList>
    </citation>
    <scope>NUCLEOTIDE SEQUENCE [LARGE SCALE GENOMIC DNA]</scope>
    <source>
        <strain evidence="2 3">CY1220</strain>
    </source>
</reference>
<name>A0ABT7SN18_9GAMM</name>
<dbReference type="Proteomes" id="UP001241056">
    <property type="component" value="Unassembled WGS sequence"/>
</dbReference>
<protein>
    <submittedName>
        <fullName evidence="2">DUF2271 domain-containing protein</fullName>
    </submittedName>
</protein>